<accession>A0ABN1VFY5</accession>
<dbReference type="RefSeq" id="WP_253859288.1">
    <property type="nucleotide sequence ID" value="NZ_BAAALM010000012.1"/>
</dbReference>
<proteinExistence type="inferred from homology"/>
<evidence type="ECO:0000313" key="4">
    <source>
        <dbReference type="Proteomes" id="UP001500467"/>
    </source>
</evidence>
<dbReference type="Pfam" id="PF00582">
    <property type="entry name" value="Usp"/>
    <property type="match status" value="1"/>
</dbReference>
<evidence type="ECO:0000313" key="3">
    <source>
        <dbReference type="EMBL" id="GAA1209570.1"/>
    </source>
</evidence>
<dbReference type="InterPro" id="IPR014729">
    <property type="entry name" value="Rossmann-like_a/b/a_fold"/>
</dbReference>
<reference evidence="3 4" key="1">
    <citation type="journal article" date="2019" name="Int. J. Syst. Evol. Microbiol.">
        <title>The Global Catalogue of Microorganisms (GCM) 10K type strain sequencing project: providing services to taxonomists for standard genome sequencing and annotation.</title>
        <authorList>
            <consortium name="The Broad Institute Genomics Platform"/>
            <consortium name="The Broad Institute Genome Sequencing Center for Infectious Disease"/>
            <person name="Wu L."/>
            <person name="Ma J."/>
        </authorList>
    </citation>
    <scope>NUCLEOTIDE SEQUENCE [LARGE SCALE GENOMIC DNA]</scope>
    <source>
        <strain evidence="3 4">JCM 13022</strain>
    </source>
</reference>
<organism evidence="3 4">
    <name type="scientific">Prauserella alba</name>
    <dbReference type="NCBI Taxonomy" id="176898"/>
    <lineage>
        <taxon>Bacteria</taxon>
        <taxon>Bacillati</taxon>
        <taxon>Actinomycetota</taxon>
        <taxon>Actinomycetes</taxon>
        <taxon>Pseudonocardiales</taxon>
        <taxon>Pseudonocardiaceae</taxon>
        <taxon>Prauserella</taxon>
    </lineage>
</organism>
<dbReference type="SUPFAM" id="SSF52402">
    <property type="entry name" value="Adenine nucleotide alpha hydrolases-like"/>
    <property type="match status" value="1"/>
</dbReference>
<dbReference type="Gene3D" id="3.40.50.620">
    <property type="entry name" value="HUPs"/>
    <property type="match status" value="1"/>
</dbReference>
<comment type="similarity">
    <text evidence="1">Belongs to the universal stress protein A family.</text>
</comment>
<dbReference type="Proteomes" id="UP001500467">
    <property type="component" value="Unassembled WGS sequence"/>
</dbReference>
<protein>
    <submittedName>
        <fullName evidence="3">Universal stress protein</fullName>
    </submittedName>
</protein>
<dbReference type="EMBL" id="BAAALM010000012">
    <property type="protein sequence ID" value="GAA1209570.1"/>
    <property type="molecule type" value="Genomic_DNA"/>
</dbReference>
<keyword evidence="4" id="KW-1185">Reference proteome</keyword>
<evidence type="ECO:0000256" key="1">
    <source>
        <dbReference type="ARBA" id="ARBA00008791"/>
    </source>
</evidence>
<sequence length="133" mass="13802">MTVVAGYVPGEVGRRVIAGAAREAEVRNVPLVVVNSATGGAYADRGLAPLTELDALRQDLQARGLQVETRQATEALSAADTLIGAAEETGAELVVIGLRRRSRTGKFLLGSTAQTVLLGSACDVLGIRISTDE</sequence>
<name>A0ABN1VFY5_9PSEU</name>
<gene>
    <name evidence="3" type="ORF">GCM10009675_32320</name>
</gene>
<evidence type="ECO:0000259" key="2">
    <source>
        <dbReference type="Pfam" id="PF00582"/>
    </source>
</evidence>
<dbReference type="PRINTS" id="PR01438">
    <property type="entry name" value="UNVRSLSTRESS"/>
</dbReference>
<feature type="domain" description="UspA" evidence="2">
    <location>
        <begin position="9"/>
        <end position="126"/>
    </location>
</feature>
<comment type="caution">
    <text evidence="3">The sequence shown here is derived from an EMBL/GenBank/DDBJ whole genome shotgun (WGS) entry which is preliminary data.</text>
</comment>
<dbReference type="InterPro" id="IPR006016">
    <property type="entry name" value="UspA"/>
</dbReference>
<dbReference type="CDD" id="cd00293">
    <property type="entry name" value="USP-like"/>
    <property type="match status" value="1"/>
</dbReference>
<dbReference type="InterPro" id="IPR006015">
    <property type="entry name" value="Universal_stress_UspA"/>
</dbReference>